<dbReference type="GO" id="GO:0002196">
    <property type="term" value="F:Ser-tRNA(Ala) deacylase activity"/>
    <property type="evidence" value="ECO:0007669"/>
    <property type="project" value="TreeGrafter"/>
</dbReference>
<feature type="domain" description="Threonyl/alanyl tRNA synthetase SAD" evidence="6">
    <location>
        <begin position="216"/>
        <end position="259"/>
    </location>
</feature>
<evidence type="ECO:0000256" key="3">
    <source>
        <dbReference type="ARBA" id="ARBA00022723"/>
    </source>
</evidence>
<dbReference type="Pfam" id="PF07973">
    <property type="entry name" value="tRNA_SAD"/>
    <property type="match status" value="1"/>
</dbReference>
<evidence type="ECO:0000313" key="8">
    <source>
        <dbReference type="Proteomes" id="UP000649328"/>
    </source>
</evidence>
<dbReference type="SUPFAM" id="SSF55186">
    <property type="entry name" value="ThrRS/AlaRS common domain"/>
    <property type="match status" value="1"/>
</dbReference>
<comment type="cofactor">
    <cofactor evidence="1">
        <name>Zn(2+)</name>
        <dbReference type="ChEBI" id="CHEBI:29105"/>
    </cofactor>
</comment>
<dbReference type="AlphaFoldDB" id="A0A8H7GXG3"/>
<dbReference type="SMART" id="SM00863">
    <property type="entry name" value="tRNA_SAD"/>
    <property type="match status" value="1"/>
</dbReference>
<dbReference type="PANTHER" id="PTHR43462">
    <property type="entry name" value="ALANYL-TRNA EDITING PROTEIN"/>
    <property type="match status" value="1"/>
</dbReference>
<sequence>MASSTIVGALACQRNSFLKTFQTKVVSCKEYEPIKTSRDKQNKNKTSSKTEEGSPEALYALELQDTILFPEGGGQPSDKGVLATVSEKIPVHMVLRQELTAVHVTPQPVEVGSEVTLEVDWKRRLDIMQQHTGQHLISAIFDTYDLETLSWSMGDMINYIELPRKVEQSVINEVSEKVNNMIVENLPIKVTTPDKLGREIDTSHIPDDYDLSKGIVRVVQIGDIDSNPCCGTHLTATGQIQAVAFLHQTNVRGGNSRLHFICGSRVSRQLTAYHLILKDILDSSPEYLTNVQKELTTLINANKDAGVNVSTDQTVVYLNGEHRVGTGGMVKITGPLAEEIQQELKKHLKNMKGGGKGSSFQGKITHYEKGEVETVLRYLESLTL</sequence>
<evidence type="ECO:0000256" key="1">
    <source>
        <dbReference type="ARBA" id="ARBA00001947"/>
    </source>
</evidence>
<dbReference type="GO" id="GO:0043039">
    <property type="term" value="P:tRNA aminoacylation"/>
    <property type="evidence" value="ECO:0007669"/>
    <property type="project" value="InterPro"/>
</dbReference>
<dbReference type="GO" id="GO:0046872">
    <property type="term" value="F:metal ion binding"/>
    <property type="evidence" value="ECO:0007669"/>
    <property type="project" value="UniProtKB-KW"/>
</dbReference>
<dbReference type="Gene3D" id="3.30.980.10">
    <property type="entry name" value="Threonyl-trna Synthetase, Chain A, domain 2"/>
    <property type="match status" value="1"/>
</dbReference>
<keyword evidence="3" id="KW-0479">Metal-binding</keyword>
<keyword evidence="4" id="KW-0862">Zinc</keyword>
<dbReference type="InterPro" id="IPR012947">
    <property type="entry name" value="tRNA_SAD"/>
</dbReference>
<evidence type="ECO:0000259" key="6">
    <source>
        <dbReference type="SMART" id="SM00863"/>
    </source>
</evidence>
<dbReference type="SUPFAM" id="SSF50447">
    <property type="entry name" value="Translation proteins"/>
    <property type="match status" value="1"/>
</dbReference>
<dbReference type="GO" id="GO:0004812">
    <property type="term" value="F:aminoacyl-tRNA ligase activity"/>
    <property type="evidence" value="ECO:0007669"/>
    <property type="project" value="InterPro"/>
</dbReference>
<evidence type="ECO:0000313" key="7">
    <source>
        <dbReference type="EMBL" id="KAF8004396.1"/>
    </source>
</evidence>
<dbReference type="InterPro" id="IPR051335">
    <property type="entry name" value="Alanyl-tRNA_Editing_Enzymes"/>
</dbReference>
<feature type="region of interest" description="Disordered" evidence="5">
    <location>
        <begin position="35"/>
        <end position="55"/>
    </location>
</feature>
<name>A0A8H7GXG3_9ASCO</name>
<protein>
    <recommendedName>
        <fullName evidence="6">Threonyl/alanyl tRNA synthetase SAD domain-containing protein</fullName>
    </recommendedName>
</protein>
<dbReference type="OrthoDB" id="288942at2759"/>
<keyword evidence="8" id="KW-1185">Reference proteome</keyword>
<comment type="similarity">
    <text evidence="2">Belongs to the class-II aminoacyl-tRNA synthetase family. Alax-L subfamily.</text>
</comment>
<gene>
    <name evidence="7" type="ORF">HF325_001844</name>
</gene>
<dbReference type="GO" id="GO:0005524">
    <property type="term" value="F:ATP binding"/>
    <property type="evidence" value="ECO:0007669"/>
    <property type="project" value="InterPro"/>
</dbReference>
<feature type="compositionally biased region" description="Basic and acidic residues" evidence="5">
    <location>
        <begin position="35"/>
        <end position="52"/>
    </location>
</feature>
<accession>A0A8H7GXG3</accession>
<comment type="caution">
    <text evidence="7">The sequence shown here is derived from an EMBL/GenBank/DDBJ whole genome shotgun (WGS) entry which is preliminary data.</text>
</comment>
<reference evidence="7" key="1">
    <citation type="submission" date="2020-10" db="EMBL/GenBank/DDBJ databases">
        <title>The Whole-Genome Sequence of Metschnikowia persimmonesis, a Novel Endophytic Yeast Species Isolated from Medicinal Plant Diospyros kaki Thumb.</title>
        <authorList>
            <person name="Rahmat E."/>
            <person name="Kang Y."/>
        </authorList>
    </citation>
    <scope>NUCLEOTIDE SEQUENCE</scope>
    <source>
        <strain evidence="7">KIOM G15050</strain>
    </source>
</reference>
<organism evidence="7 8">
    <name type="scientific">Metschnikowia pulcherrima</name>
    <dbReference type="NCBI Taxonomy" id="27326"/>
    <lineage>
        <taxon>Eukaryota</taxon>
        <taxon>Fungi</taxon>
        <taxon>Dikarya</taxon>
        <taxon>Ascomycota</taxon>
        <taxon>Saccharomycotina</taxon>
        <taxon>Pichiomycetes</taxon>
        <taxon>Metschnikowiaceae</taxon>
        <taxon>Metschnikowia</taxon>
    </lineage>
</organism>
<evidence type="ECO:0000256" key="5">
    <source>
        <dbReference type="SAM" id="MobiDB-lite"/>
    </source>
</evidence>
<dbReference type="Gene3D" id="2.40.30.130">
    <property type="match status" value="1"/>
</dbReference>
<proteinExistence type="inferred from homology"/>
<evidence type="ECO:0000256" key="2">
    <source>
        <dbReference type="ARBA" id="ARBA00008429"/>
    </source>
</evidence>
<dbReference type="PANTHER" id="PTHR43462:SF1">
    <property type="entry name" value="ALANYL-TRNA EDITING PROTEIN AARSD1"/>
    <property type="match status" value="1"/>
</dbReference>
<dbReference type="EMBL" id="JACBPP010000002">
    <property type="protein sequence ID" value="KAF8004396.1"/>
    <property type="molecule type" value="Genomic_DNA"/>
</dbReference>
<evidence type="ECO:0000256" key="4">
    <source>
        <dbReference type="ARBA" id="ARBA00022833"/>
    </source>
</evidence>
<dbReference type="Proteomes" id="UP000649328">
    <property type="component" value="Unassembled WGS sequence"/>
</dbReference>
<dbReference type="InterPro" id="IPR018163">
    <property type="entry name" value="Thr/Ala-tRNA-synth_IIc_edit"/>
</dbReference>
<dbReference type="InterPro" id="IPR009000">
    <property type="entry name" value="Transl_B-barrel_sf"/>
</dbReference>